<dbReference type="AlphaFoldDB" id="A0A1Y2EP42"/>
<dbReference type="EMBL" id="MCOG01000038">
    <property type="protein sequence ID" value="ORY72625.1"/>
    <property type="molecule type" value="Genomic_DNA"/>
</dbReference>
<feature type="compositionally biased region" description="Low complexity" evidence="1">
    <location>
        <begin position="550"/>
        <end position="569"/>
    </location>
</feature>
<dbReference type="STRING" id="1754190.A0A1Y2EP42"/>
<protein>
    <recommendedName>
        <fullName evidence="4">PH domain-containing protein</fullName>
    </recommendedName>
</protein>
<dbReference type="Gene3D" id="2.30.29.30">
    <property type="entry name" value="Pleckstrin-homology domain (PH domain)/Phosphotyrosine-binding domain (PTB)"/>
    <property type="match status" value="1"/>
</dbReference>
<dbReference type="OrthoDB" id="2119658at2759"/>
<dbReference type="InterPro" id="IPR011993">
    <property type="entry name" value="PH-like_dom_sf"/>
</dbReference>
<evidence type="ECO:0008006" key="4">
    <source>
        <dbReference type="Google" id="ProtNLM"/>
    </source>
</evidence>
<proteinExistence type="predicted"/>
<sequence>MTELYLRSPLEPEMKQTNSTSQYSTYKSNLENSNSLPYNSTMSLSNSEYMVYNKESLPSEEYEFYPRILHIPSSITCQNDFSWGLWNWIHSKDSTSQESVYSDRYPSEDETITFTRIITPEGNLFSLRPSFDHHPKHYHIERNNIPTPKSEAIANKNSSSLNQYVNTQSSSNNQNLKGISPTTIPRFYIQVFNFKGEHYKNVSSVCCSIEIDNKKVFTGIVPCIKNNDGTVTAHFNEAFVFDATSMNFTVHISIYGLYHKVINKSFIRNIKETLNIKNNDSKALKPSYTGIFRNYHLNSNDLCHMTTDSVSNPKNSPLNRSISILSNTFSLKKSHYKKDSMKNPMDNIDLTGKEIFIGDLEMHVSVKKLDKMTNTYKLKPVLIPSSKNNGPPIIPKYQQSIVIQSGIYMDEKVKETISYINENIHCDYLNVQLSTTTVPVWKRYWVIFKENILTFYDFEYKERKEPLGKIDIHTLKYIDLPNPEFNSMPNCFFMEFLEDKDLTDIVGVYQKEGDYNEKDSDEELNQNKYARIKPKEELLLKKEVLNSQQDVSNSNSNINSNNTLYSSNNDGLNESNDKEENKISKFKIIPSIIVNDEEEIFTPVNNIMEDKKDETLNSLDDVAVNIDTIENMIKNMDIKNNVDSSNNTLHQQQEKIPFFEWINRVVTKSTAYFYADSPSKLTQWMKIIEESPCFQIDKN</sequence>
<name>A0A1Y2EP42_9FUNG</name>
<dbReference type="Proteomes" id="UP000193920">
    <property type="component" value="Unassembled WGS sequence"/>
</dbReference>
<comment type="caution">
    <text evidence="2">The sequence shown here is derived from an EMBL/GenBank/DDBJ whole genome shotgun (WGS) entry which is preliminary data.</text>
</comment>
<reference evidence="2 3" key="1">
    <citation type="submission" date="2016-08" db="EMBL/GenBank/DDBJ databases">
        <title>A Parts List for Fungal Cellulosomes Revealed by Comparative Genomics.</title>
        <authorList>
            <consortium name="DOE Joint Genome Institute"/>
            <person name="Haitjema C.H."/>
            <person name="Gilmore S.P."/>
            <person name="Henske J.K."/>
            <person name="Solomon K.V."/>
            <person name="De Groot R."/>
            <person name="Kuo A."/>
            <person name="Mondo S.J."/>
            <person name="Salamov A.A."/>
            <person name="Labutti K."/>
            <person name="Zhao Z."/>
            <person name="Chiniquy J."/>
            <person name="Barry K."/>
            <person name="Brewer H.M."/>
            <person name="Purvine S.O."/>
            <person name="Wright A.T."/>
            <person name="Boxma B."/>
            <person name="Van Alen T."/>
            <person name="Hackstein J.H."/>
            <person name="Baker S.E."/>
            <person name="Grigoriev I.V."/>
            <person name="O'Malley M.A."/>
        </authorList>
    </citation>
    <scope>NUCLEOTIDE SEQUENCE [LARGE SCALE GENOMIC DNA]</scope>
    <source>
        <strain evidence="2 3">G1</strain>
    </source>
</reference>
<evidence type="ECO:0000256" key="1">
    <source>
        <dbReference type="SAM" id="MobiDB-lite"/>
    </source>
</evidence>
<feature type="region of interest" description="Disordered" evidence="1">
    <location>
        <begin position="550"/>
        <end position="578"/>
    </location>
</feature>
<organism evidence="2 3">
    <name type="scientific">Neocallimastix californiae</name>
    <dbReference type="NCBI Taxonomy" id="1754190"/>
    <lineage>
        <taxon>Eukaryota</taxon>
        <taxon>Fungi</taxon>
        <taxon>Fungi incertae sedis</taxon>
        <taxon>Chytridiomycota</taxon>
        <taxon>Chytridiomycota incertae sedis</taxon>
        <taxon>Neocallimastigomycetes</taxon>
        <taxon>Neocallimastigales</taxon>
        <taxon>Neocallimastigaceae</taxon>
        <taxon>Neocallimastix</taxon>
    </lineage>
</organism>
<evidence type="ECO:0000313" key="2">
    <source>
        <dbReference type="EMBL" id="ORY72625.1"/>
    </source>
</evidence>
<gene>
    <name evidence="2" type="ORF">LY90DRAFT_666988</name>
</gene>
<dbReference type="SUPFAM" id="SSF50729">
    <property type="entry name" value="PH domain-like"/>
    <property type="match status" value="1"/>
</dbReference>
<keyword evidence="3" id="KW-1185">Reference proteome</keyword>
<accession>A0A1Y2EP42</accession>
<evidence type="ECO:0000313" key="3">
    <source>
        <dbReference type="Proteomes" id="UP000193920"/>
    </source>
</evidence>